<feature type="transmembrane region" description="Helical" evidence="5">
    <location>
        <begin position="239"/>
        <end position="261"/>
    </location>
</feature>
<keyword evidence="3 5" id="KW-1133">Transmembrane helix</keyword>
<dbReference type="GO" id="GO:0022857">
    <property type="term" value="F:transmembrane transporter activity"/>
    <property type="evidence" value="ECO:0007669"/>
    <property type="project" value="InterPro"/>
</dbReference>
<dbReference type="InterPro" id="IPR036259">
    <property type="entry name" value="MFS_trans_sf"/>
</dbReference>
<dbReference type="RefSeq" id="WP_121863923.1">
    <property type="nucleotide sequence ID" value="NZ_RDEX01000001.1"/>
</dbReference>
<evidence type="ECO:0000313" key="8">
    <source>
        <dbReference type="Proteomes" id="UP000277871"/>
    </source>
</evidence>
<organism evidence="7 8">
    <name type="scientific">Kocuria tytonicola</name>
    <dbReference type="NCBI Taxonomy" id="2055946"/>
    <lineage>
        <taxon>Bacteria</taxon>
        <taxon>Bacillati</taxon>
        <taxon>Actinomycetota</taxon>
        <taxon>Actinomycetes</taxon>
        <taxon>Micrococcales</taxon>
        <taxon>Micrococcaceae</taxon>
        <taxon>Kocuria</taxon>
    </lineage>
</organism>
<dbReference type="Gene3D" id="1.20.1250.20">
    <property type="entry name" value="MFS general substrate transporter like domains"/>
    <property type="match status" value="1"/>
</dbReference>
<feature type="transmembrane region" description="Helical" evidence="5">
    <location>
        <begin position="138"/>
        <end position="155"/>
    </location>
</feature>
<name>A0A3L9L7I3_9MICC</name>
<dbReference type="PANTHER" id="PTHR23531">
    <property type="entry name" value="QUINOLENE RESISTANCE PROTEIN NORA"/>
    <property type="match status" value="1"/>
</dbReference>
<dbReference type="SUPFAM" id="SSF103473">
    <property type="entry name" value="MFS general substrate transporter"/>
    <property type="match status" value="1"/>
</dbReference>
<reference evidence="7 8" key="1">
    <citation type="submission" date="2018-10" db="EMBL/GenBank/DDBJ databases">
        <title>Kocuria tytonicola, new bacteria from the preen glands of American barn owls (Tyto furcata).</title>
        <authorList>
            <person name="Braun M.S."/>
            <person name="Wang E."/>
            <person name="Zimmermann S."/>
            <person name="Boutin S."/>
            <person name="Wagner H."/>
            <person name="Wink M."/>
        </authorList>
    </citation>
    <scope>NUCLEOTIDE SEQUENCE [LARGE SCALE GENOMIC DNA]</scope>
    <source>
        <strain evidence="7 8">473</strain>
    </source>
</reference>
<keyword evidence="4 5" id="KW-0472">Membrane</keyword>
<feature type="transmembrane region" description="Helical" evidence="5">
    <location>
        <begin position="366"/>
        <end position="385"/>
    </location>
</feature>
<evidence type="ECO:0000256" key="1">
    <source>
        <dbReference type="ARBA" id="ARBA00004651"/>
    </source>
</evidence>
<feature type="transmembrane region" description="Helical" evidence="5">
    <location>
        <begin position="106"/>
        <end position="132"/>
    </location>
</feature>
<dbReference type="GO" id="GO:0005886">
    <property type="term" value="C:plasma membrane"/>
    <property type="evidence" value="ECO:0007669"/>
    <property type="project" value="UniProtKB-SubCell"/>
</dbReference>
<evidence type="ECO:0000259" key="6">
    <source>
        <dbReference type="PROSITE" id="PS50850"/>
    </source>
</evidence>
<dbReference type="PROSITE" id="PS00216">
    <property type="entry name" value="SUGAR_TRANSPORT_1"/>
    <property type="match status" value="1"/>
</dbReference>
<dbReference type="EMBL" id="RDEX01000001">
    <property type="protein sequence ID" value="RLY93899.1"/>
    <property type="molecule type" value="Genomic_DNA"/>
</dbReference>
<evidence type="ECO:0000313" key="7">
    <source>
        <dbReference type="EMBL" id="RLY93899.1"/>
    </source>
</evidence>
<dbReference type="AlphaFoldDB" id="A0A3L9L7I3"/>
<feature type="transmembrane region" description="Helical" evidence="5">
    <location>
        <begin position="328"/>
        <end position="354"/>
    </location>
</feature>
<dbReference type="InterPro" id="IPR020846">
    <property type="entry name" value="MFS_dom"/>
</dbReference>
<dbReference type="InterPro" id="IPR011701">
    <property type="entry name" value="MFS"/>
</dbReference>
<protein>
    <submittedName>
        <fullName evidence="7">MFS transporter</fullName>
    </submittedName>
</protein>
<proteinExistence type="predicted"/>
<feature type="transmembrane region" description="Helical" evidence="5">
    <location>
        <begin position="167"/>
        <end position="187"/>
    </location>
</feature>
<evidence type="ECO:0000256" key="3">
    <source>
        <dbReference type="ARBA" id="ARBA00022989"/>
    </source>
</evidence>
<feature type="transmembrane region" description="Helical" evidence="5">
    <location>
        <begin position="40"/>
        <end position="65"/>
    </location>
</feature>
<evidence type="ECO:0000256" key="2">
    <source>
        <dbReference type="ARBA" id="ARBA00022692"/>
    </source>
</evidence>
<comment type="caution">
    <text evidence="7">The sequence shown here is derived from an EMBL/GenBank/DDBJ whole genome shotgun (WGS) entry which is preliminary data.</text>
</comment>
<dbReference type="InterPro" id="IPR052714">
    <property type="entry name" value="MFS_Exporter"/>
</dbReference>
<dbReference type="CDD" id="cd17489">
    <property type="entry name" value="MFS_YfcJ_like"/>
    <property type="match status" value="1"/>
</dbReference>
<comment type="subcellular location">
    <subcellularLocation>
        <location evidence="1">Cell membrane</location>
        <topology evidence="1">Multi-pass membrane protein</topology>
    </subcellularLocation>
</comment>
<dbReference type="InterPro" id="IPR005829">
    <property type="entry name" value="Sugar_transporter_CS"/>
</dbReference>
<keyword evidence="2 5" id="KW-0812">Transmembrane</keyword>
<accession>A0A3L9L7I3</accession>
<sequence length="426" mass="44769">MSVDTENHVPTGQIPVTVERVHPGPAHSAGPARLVTPTFVLAWVVNFLQYLTFYMLVTTMALYAVKSFAASDAVGGFASSAFVVGATVARLFSGYLVDALGRRRMLLISLVVVAVACALYLPAGSLPVLIVVRLLHGFGYAFASTALMTIAQSVIPDSRRGEGTGYFALGTTLSTAIGPALGLFLVGSFDYTWLFWTTLTTAALGLVLGVFLREPLAKREEQAQAERSRFSFRDIAHPAVVPIGCFMLLVGICYAGVITYLNAYAEDRGVTTGAGLFFVAYAVAMLVMRLVLGKMQDQRGDNVVVYLGLICFAVALGILAAANQDWQVVVAGAMTGLGYGTLMPAAQAIAVSAVPAHKLGTGISTLLLLTDVGVGVGPVVLGLLLSAAGFGAMYTVLAVVVVLAAIFYHAVHGRHPHAKRGRLAVD</sequence>
<evidence type="ECO:0000256" key="5">
    <source>
        <dbReference type="SAM" id="Phobius"/>
    </source>
</evidence>
<keyword evidence="8" id="KW-1185">Reference proteome</keyword>
<feature type="transmembrane region" description="Helical" evidence="5">
    <location>
        <begin position="193"/>
        <end position="212"/>
    </location>
</feature>
<feature type="transmembrane region" description="Helical" evidence="5">
    <location>
        <begin position="391"/>
        <end position="411"/>
    </location>
</feature>
<dbReference type="PANTHER" id="PTHR23531:SF1">
    <property type="entry name" value="QUINOLENE RESISTANCE PROTEIN NORA"/>
    <property type="match status" value="1"/>
</dbReference>
<feature type="transmembrane region" description="Helical" evidence="5">
    <location>
        <begin position="273"/>
        <end position="292"/>
    </location>
</feature>
<dbReference type="PROSITE" id="PS50850">
    <property type="entry name" value="MFS"/>
    <property type="match status" value="1"/>
</dbReference>
<gene>
    <name evidence="7" type="ORF">EAE32_01225</name>
</gene>
<evidence type="ECO:0000256" key="4">
    <source>
        <dbReference type="ARBA" id="ARBA00023136"/>
    </source>
</evidence>
<feature type="domain" description="Major facilitator superfamily (MFS) profile" evidence="6">
    <location>
        <begin position="38"/>
        <end position="416"/>
    </location>
</feature>
<feature type="transmembrane region" description="Helical" evidence="5">
    <location>
        <begin position="77"/>
        <end position="97"/>
    </location>
</feature>
<dbReference type="Proteomes" id="UP000277871">
    <property type="component" value="Unassembled WGS sequence"/>
</dbReference>
<dbReference type="Pfam" id="PF07690">
    <property type="entry name" value="MFS_1"/>
    <property type="match status" value="1"/>
</dbReference>
<feature type="transmembrane region" description="Helical" evidence="5">
    <location>
        <begin position="304"/>
        <end position="322"/>
    </location>
</feature>